<evidence type="ECO:0000256" key="6">
    <source>
        <dbReference type="ARBA" id="ARBA00023136"/>
    </source>
</evidence>
<dbReference type="EMBL" id="VUMB01000047">
    <property type="protein sequence ID" value="MSS41725.1"/>
    <property type="molecule type" value="Genomic_DNA"/>
</dbReference>
<keyword evidence="7" id="KW-0175">Coiled coil</keyword>
<evidence type="ECO:0000256" key="4">
    <source>
        <dbReference type="ARBA" id="ARBA00022692"/>
    </source>
</evidence>
<proteinExistence type="predicted"/>
<dbReference type="Pfam" id="PF08481">
    <property type="entry name" value="GBS_Bsp-like"/>
    <property type="match status" value="1"/>
</dbReference>
<comment type="caution">
    <text evidence="10">The sequence shown here is derived from an EMBL/GenBank/DDBJ whole genome shotgun (WGS) entry which is preliminary data.</text>
</comment>
<keyword evidence="3" id="KW-1003">Cell membrane</keyword>
<comment type="pathway">
    <text evidence="2">Cell wall biogenesis; lipoteichoic acid biosynthesis.</text>
</comment>
<dbReference type="CDD" id="cd16015">
    <property type="entry name" value="LTA_synthase"/>
    <property type="match status" value="1"/>
</dbReference>
<feature type="domain" description="Sulfatase N-terminal" evidence="9">
    <location>
        <begin position="157"/>
        <end position="397"/>
    </location>
</feature>
<dbReference type="GO" id="GO:0016787">
    <property type="term" value="F:hydrolase activity"/>
    <property type="evidence" value="ECO:0007669"/>
    <property type="project" value="UniProtKB-KW"/>
</dbReference>
<dbReference type="GO" id="GO:0005886">
    <property type="term" value="C:plasma membrane"/>
    <property type="evidence" value="ECO:0007669"/>
    <property type="project" value="UniProtKB-SubCell"/>
</dbReference>
<evidence type="ECO:0000259" key="9">
    <source>
        <dbReference type="Pfam" id="PF00884"/>
    </source>
</evidence>
<dbReference type="Gene3D" id="2.60.40.3760">
    <property type="match status" value="1"/>
</dbReference>
<gene>
    <name evidence="10" type="ORF">FYJ37_15655</name>
</gene>
<dbReference type="PANTHER" id="PTHR47371">
    <property type="entry name" value="LIPOTEICHOIC ACID SYNTHASE"/>
    <property type="match status" value="1"/>
</dbReference>
<evidence type="ECO:0000313" key="11">
    <source>
        <dbReference type="Proteomes" id="UP000462363"/>
    </source>
</evidence>
<feature type="transmembrane region" description="Helical" evidence="8">
    <location>
        <begin position="97"/>
        <end position="119"/>
    </location>
</feature>
<evidence type="ECO:0000256" key="2">
    <source>
        <dbReference type="ARBA" id="ARBA00004936"/>
    </source>
</evidence>
<evidence type="ECO:0000256" key="8">
    <source>
        <dbReference type="SAM" id="Phobius"/>
    </source>
</evidence>
<dbReference type="Pfam" id="PF00884">
    <property type="entry name" value="Sulfatase"/>
    <property type="match status" value="1"/>
</dbReference>
<dbReference type="RefSeq" id="WP_154322824.1">
    <property type="nucleotide sequence ID" value="NZ_CP045695.1"/>
</dbReference>
<keyword evidence="4 8" id="KW-0812">Transmembrane</keyword>
<organism evidence="10 11">
    <name type="scientific">Clostridium scindens (strain JCM 10418 / VPI 12708)</name>
    <dbReference type="NCBI Taxonomy" id="29347"/>
    <lineage>
        <taxon>Bacteria</taxon>
        <taxon>Bacillati</taxon>
        <taxon>Bacillota</taxon>
        <taxon>Clostridia</taxon>
        <taxon>Lachnospirales</taxon>
        <taxon>Lachnospiraceae</taxon>
    </lineage>
</organism>
<dbReference type="InterPro" id="IPR013688">
    <property type="entry name" value="GBS_Bsp-like"/>
</dbReference>
<evidence type="ECO:0000256" key="5">
    <source>
        <dbReference type="ARBA" id="ARBA00022989"/>
    </source>
</evidence>
<accession>A0A844FD14</accession>
<dbReference type="Gene3D" id="3.40.720.10">
    <property type="entry name" value="Alkaline Phosphatase, subunit A"/>
    <property type="match status" value="1"/>
</dbReference>
<keyword evidence="5 8" id="KW-1133">Transmembrane helix</keyword>
<dbReference type="PANTHER" id="PTHR47371:SF3">
    <property type="entry name" value="PHOSPHOGLYCEROL TRANSFERASE I"/>
    <property type="match status" value="1"/>
</dbReference>
<dbReference type="GO" id="GO:0016740">
    <property type="term" value="F:transferase activity"/>
    <property type="evidence" value="ECO:0007669"/>
    <property type="project" value="UniProtKB-KW"/>
</dbReference>
<reference evidence="10 11" key="1">
    <citation type="submission" date="2019-08" db="EMBL/GenBank/DDBJ databases">
        <title>In-depth cultivation of the pig gut microbiome towards novel bacterial diversity and tailored functional studies.</title>
        <authorList>
            <person name="Wylensek D."/>
            <person name="Hitch T.C.A."/>
            <person name="Clavel T."/>
        </authorList>
    </citation>
    <scope>NUCLEOTIDE SEQUENCE [LARGE SCALE GENOMIC DNA]</scope>
    <source>
        <strain evidence="10 11">BL-389-WT-3D</strain>
    </source>
</reference>
<keyword evidence="6 8" id="KW-0472">Membrane</keyword>
<sequence>MRKNGVFLKKAICIIGTVLTVLLVALSTIICFSVKWMFDAWSNLTMDELVYHLTAPLEGTNTGMIKEYLNICVVPAILIALFILILFIAYRKQKKYFVVMGVGIILSLSISAFLVYKAWNELGAGDYVKDRGTYSTFIDENYIDPADVELSFPGQKRNLIYIFLESMETTYSDKKNGGAFEENIIPELTRLAGENEDFSGENKKLNGGIAMPGSTWTMGAMFAQTSGIPLNISISTNEMDTQDAFFSNTITLGDILEQAGYTQTLLVGSDATFGGRRLYFTEHGNYEIIDYNYALESGMLPENYGVWWGYEDQKLFKFAKEKLKNLADQNTPFNLTMLTVDTHSENGYLCDICPDNFGNDQYANVLACSSRQVNEFVKWVKQQDFFDNTTIVVIGDHPTMDSDFCENIESDYVRRVYTTYINSSVEAEINSARFYTTFDDFPTTLASLGIEIEGNRLGLGANLFSGTQTLIERFGIEKVRSELNKKSKLMEDLADLDLNKEELLLREGKLLEPTANVQADAYQYEVGILPVTVSDINNLQGSVEKVMLGVWTQEDQSDLQWFQMQVGEDGNYYGNVSVPEFNYKEGEYFINAYVTNKAGEQYLIGNTTGIVN</sequence>
<feature type="transmembrane region" description="Helical" evidence="8">
    <location>
        <begin position="12"/>
        <end position="38"/>
    </location>
</feature>
<keyword evidence="10" id="KW-0808">Transferase</keyword>
<dbReference type="InterPro" id="IPR000917">
    <property type="entry name" value="Sulfatase_N"/>
</dbReference>
<evidence type="ECO:0000256" key="7">
    <source>
        <dbReference type="SAM" id="Coils"/>
    </source>
</evidence>
<dbReference type="InterPro" id="IPR017850">
    <property type="entry name" value="Alkaline_phosphatase_core_sf"/>
</dbReference>
<evidence type="ECO:0000313" key="10">
    <source>
        <dbReference type="EMBL" id="MSS41725.1"/>
    </source>
</evidence>
<evidence type="ECO:0000256" key="3">
    <source>
        <dbReference type="ARBA" id="ARBA00022475"/>
    </source>
</evidence>
<name>A0A844FD14_CLOSV</name>
<evidence type="ECO:0000256" key="1">
    <source>
        <dbReference type="ARBA" id="ARBA00004651"/>
    </source>
</evidence>
<feature type="transmembrane region" description="Helical" evidence="8">
    <location>
        <begin position="68"/>
        <end position="90"/>
    </location>
</feature>
<comment type="subcellular location">
    <subcellularLocation>
        <location evidence="1">Cell membrane</location>
        <topology evidence="1">Multi-pass membrane protein</topology>
    </subcellularLocation>
</comment>
<keyword evidence="10" id="KW-0378">Hydrolase</keyword>
<dbReference type="InterPro" id="IPR050448">
    <property type="entry name" value="OpgB/LTA_synthase_biosynth"/>
</dbReference>
<feature type="coiled-coil region" evidence="7">
    <location>
        <begin position="476"/>
        <end position="506"/>
    </location>
</feature>
<protein>
    <submittedName>
        <fullName evidence="10">Sulfatase-like hydrolase/transferase</fullName>
    </submittedName>
</protein>
<dbReference type="SUPFAM" id="SSF53649">
    <property type="entry name" value="Alkaline phosphatase-like"/>
    <property type="match status" value="1"/>
</dbReference>
<dbReference type="Proteomes" id="UP000462363">
    <property type="component" value="Unassembled WGS sequence"/>
</dbReference>
<dbReference type="AlphaFoldDB" id="A0A844FD14"/>